<dbReference type="HOGENOM" id="CLU_1285860_0_0_1"/>
<dbReference type="Ensembl" id="ENSCINT00000001192.3">
    <property type="protein sequence ID" value="ENSCINP00000001192.3"/>
    <property type="gene ID" value="ENSCING00000000653.3"/>
</dbReference>
<feature type="signal peptide" evidence="1">
    <location>
        <begin position="1"/>
        <end position="22"/>
    </location>
</feature>
<evidence type="ECO:0000256" key="1">
    <source>
        <dbReference type="SAM" id="SignalP"/>
    </source>
</evidence>
<reference evidence="3" key="1">
    <citation type="journal article" date="2002" name="Science">
        <title>The draft genome of Ciona intestinalis: insights into chordate and vertebrate origins.</title>
        <authorList>
            <person name="Dehal P."/>
            <person name="Satou Y."/>
            <person name="Campbell R.K."/>
            <person name="Chapman J."/>
            <person name="Degnan B."/>
            <person name="De Tomaso A."/>
            <person name="Davidson B."/>
            <person name="Di Gregorio A."/>
            <person name="Gelpke M."/>
            <person name="Goodstein D.M."/>
            <person name="Harafuji N."/>
            <person name="Hastings K.E."/>
            <person name="Ho I."/>
            <person name="Hotta K."/>
            <person name="Huang W."/>
            <person name="Kawashima T."/>
            <person name="Lemaire P."/>
            <person name="Martinez D."/>
            <person name="Meinertzhagen I.A."/>
            <person name="Necula S."/>
            <person name="Nonaka M."/>
            <person name="Putnam N."/>
            <person name="Rash S."/>
            <person name="Saiga H."/>
            <person name="Satake M."/>
            <person name="Terry A."/>
            <person name="Yamada L."/>
            <person name="Wang H.G."/>
            <person name="Awazu S."/>
            <person name="Azumi K."/>
            <person name="Boore J."/>
            <person name="Branno M."/>
            <person name="Chin-Bow S."/>
            <person name="DeSantis R."/>
            <person name="Doyle S."/>
            <person name="Francino P."/>
            <person name="Keys D.N."/>
            <person name="Haga S."/>
            <person name="Hayashi H."/>
            <person name="Hino K."/>
            <person name="Imai K.S."/>
            <person name="Inaba K."/>
            <person name="Kano S."/>
            <person name="Kobayashi K."/>
            <person name="Kobayashi M."/>
            <person name="Lee B.I."/>
            <person name="Makabe K.W."/>
            <person name="Manohar C."/>
            <person name="Matassi G."/>
            <person name="Medina M."/>
            <person name="Mochizuki Y."/>
            <person name="Mount S."/>
            <person name="Morishita T."/>
            <person name="Miura S."/>
            <person name="Nakayama A."/>
            <person name="Nishizaka S."/>
            <person name="Nomoto H."/>
            <person name="Ohta F."/>
            <person name="Oishi K."/>
            <person name="Rigoutsos I."/>
            <person name="Sano M."/>
            <person name="Sasaki A."/>
            <person name="Sasakura Y."/>
            <person name="Shoguchi E."/>
            <person name="Shin-i T."/>
            <person name="Spagnuolo A."/>
            <person name="Stainier D."/>
            <person name="Suzuki M.M."/>
            <person name="Tassy O."/>
            <person name="Takatori N."/>
            <person name="Tokuoka M."/>
            <person name="Yagi K."/>
            <person name="Yoshizaki F."/>
            <person name="Wada S."/>
            <person name="Zhang C."/>
            <person name="Hyatt P.D."/>
            <person name="Larimer F."/>
            <person name="Detter C."/>
            <person name="Doggett N."/>
            <person name="Glavina T."/>
            <person name="Hawkins T."/>
            <person name="Richardson P."/>
            <person name="Lucas S."/>
            <person name="Kohara Y."/>
            <person name="Levine M."/>
            <person name="Satoh N."/>
            <person name="Rokhsar D.S."/>
        </authorList>
    </citation>
    <scope>NUCLEOTIDE SEQUENCE [LARGE SCALE GENOMIC DNA]</scope>
</reference>
<evidence type="ECO:0000313" key="3">
    <source>
        <dbReference type="Proteomes" id="UP000008144"/>
    </source>
</evidence>
<name>F6RJR4_CIOIN</name>
<dbReference type="InParanoid" id="F6RJR4"/>
<proteinExistence type="predicted"/>
<dbReference type="Proteomes" id="UP000008144">
    <property type="component" value="Unassembled WGS sequence"/>
</dbReference>
<evidence type="ECO:0000313" key="2">
    <source>
        <dbReference type="Ensembl" id="ENSCINP00000001192.3"/>
    </source>
</evidence>
<sequence>MQLTASPEFFIRTFLAATVAAAASVPHTLDIRLPEEEEIISPPAENPRICHVCSHSSSSTEYNTSSCETSNLSIFDGVRCPPGNTVCSTVRQVFANGTNLLTRECLPENPPAVEIDSDTYLCWDICNTDNCNFGNCTLERGSTSLHSKCGVSNPQQSSPAESNSIPLSEISHLINGCYQCITAVNSSCSDNPEHFSLPCPPGSIACVTRVSTTEG</sequence>
<gene>
    <name evidence="2" type="primary">LOC100176642</name>
</gene>
<protein>
    <submittedName>
        <fullName evidence="2">Uncharacterized LOC100176642</fullName>
    </submittedName>
</protein>
<accession>F6RJR4</accession>
<reference evidence="2" key="3">
    <citation type="submission" date="2025-09" db="UniProtKB">
        <authorList>
            <consortium name="Ensembl"/>
        </authorList>
    </citation>
    <scope>IDENTIFICATION</scope>
</reference>
<organism evidence="2 3">
    <name type="scientific">Ciona intestinalis</name>
    <name type="common">Transparent sea squirt</name>
    <name type="synonym">Ascidia intestinalis</name>
    <dbReference type="NCBI Taxonomy" id="7719"/>
    <lineage>
        <taxon>Eukaryota</taxon>
        <taxon>Metazoa</taxon>
        <taxon>Chordata</taxon>
        <taxon>Tunicata</taxon>
        <taxon>Ascidiacea</taxon>
        <taxon>Phlebobranchia</taxon>
        <taxon>Cionidae</taxon>
        <taxon>Ciona</taxon>
    </lineage>
</organism>
<feature type="chain" id="PRO_5003342234" evidence="1">
    <location>
        <begin position="23"/>
        <end position="215"/>
    </location>
</feature>
<keyword evidence="3" id="KW-1185">Reference proteome</keyword>
<dbReference type="AlphaFoldDB" id="F6RJR4"/>
<reference evidence="2" key="2">
    <citation type="submission" date="2025-08" db="UniProtKB">
        <authorList>
            <consortium name="Ensembl"/>
        </authorList>
    </citation>
    <scope>IDENTIFICATION</scope>
</reference>
<keyword evidence="1" id="KW-0732">Signal</keyword>